<dbReference type="InterPro" id="IPR000182">
    <property type="entry name" value="GNAT_dom"/>
</dbReference>
<gene>
    <name evidence="2" type="ORF">C4B60_07345</name>
</gene>
<dbReference type="Gene3D" id="3.40.630.30">
    <property type="match status" value="1"/>
</dbReference>
<feature type="domain" description="N-acetyltransferase" evidence="1">
    <location>
        <begin position="6"/>
        <end position="150"/>
    </location>
</feature>
<sequence length="156" mass="17939">MEWTLQTFEELSATELYEILMARNSIFVVEQQCAYQEIDGYDPKSFHLTLREGDKLVAYARLLPGGVKYDLPSIGRIIVAPEYRGSGAGRRLVARSVNIMVKDWGVEQIKLQAQVYLRHFYESFGFEPTSEEYLDDGIPHVDMLMRVKNEVLRGSE</sequence>
<evidence type="ECO:0000313" key="3">
    <source>
        <dbReference type="Proteomes" id="UP000239047"/>
    </source>
</evidence>
<dbReference type="OrthoDB" id="9796171at2"/>
<dbReference type="EMBL" id="PREZ01000003">
    <property type="protein sequence ID" value="PPA70608.1"/>
    <property type="molecule type" value="Genomic_DNA"/>
</dbReference>
<dbReference type="PANTHER" id="PTHR13355">
    <property type="entry name" value="GLUCOSAMINE 6-PHOSPHATE N-ACETYLTRANSFERASE"/>
    <property type="match status" value="1"/>
</dbReference>
<organism evidence="2 3">
    <name type="scientific">Jeotgalibacillus proteolyticus</name>
    <dbReference type="NCBI Taxonomy" id="2082395"/>
    <lineage>
        <taxon>Bacteria</taxon>
        <taxon>Bacillati</taxon>
        <taxon>Bacillota</taxon>
        <taxon>Bacilli</taxon>
        <taxon>Bacillales</taxon>
        <taxon>Caryophanaceae</taxon>
        <taxon>Jeotgalibacillus</taxon>
    </lineage>
</organism>
<dbReference type="InterPro" id="IPR016181">
    <property type="entry name" value="Acyl_CoA_acyltransferase"/>
</dbReference>
<proteinExistence type="predicted"/>
<dbReference type="PROSITE" id="PS51186">
    <property type="entry name" value="GNAT"/>
    <property type="match status" value="1"/>
</dbReference>
<dbReference type="AlphaFoldDB" id="A0A2S5GCC9"/>
<dbReference type="RefSeq" id="WP_104057359.1">
    <property type="nucleotide sequence ID" value="NZ_PREZ01000003.1"/>
</dbReference>
<keyword evidence="3" id="KW-1185">Reference proteome</keyword>
<dbReference type="InterPro" id="IPR039143">
    <property type="entry name" value="GNPNAT1-like"/>
</dbReference>
<comment type="caution">
    <text evidence="2">The sequence shown here is derived from an EMBL/GenBank/DDBJ whole genome shotgun (WGS) entry which is preliminary data.</text>
</comment>
<keyword evidence="2" id="KW-0808">Transferase</keyword>
<dbReference type="Proteomes" id="UP000239047">
    <property type="component" value="Unassembled WGS sequence"/>
</dbReference>
<evidence type="ECO:0000313" key="2">
    <source>
        <dbReference type="EMBL" id="PPA70608.1"/>
    </source>
</evidence>
<dbReference type="PANTHER" id="PTHR13355:SF11">
    <property type="entry name" value="GLUCOSAMINE 6-PHOSPHATE N-ACETYLTRANSFERASE"/>
    <property type="match status" value="1"/>
</dbReference>
<dbReference type="Pfam" id="PF13673">
    <property type="entry name" value="Acetyltransf_10"/>
    <property type="match status" value="1"/>
</dbReference>
<dbReference type="CDD" id="cd04301">
    <property type="entry name" value="NAT_SF"/>
    <property type="match status" value="1"/>
</dbReference>
<dbReference type="GO" id="GO:0004343">
    <property type="term" value="F:glucosamine 6-phosphate N-acetyltransferase activity"/>
    <property type="evidence" value="ECO:0007669"/>
    <property type="project" value="TreeGrafter"/>
</dbReference>
<accession>A0A2S5GCC9</accession>
<protein>
    <submittedName>
        <fullName evidence="2">GNAT family N-acetyltransferase</fullName>
    </submittedName>
</protein>
<dbReference type="SUPFAM" id="SSF55729">
    <property type="entry name" value="Acyl-CoA N-acyltransferases (Nat)"/>
    <property type="match status" value="1"/>
</dbReference>
<evidence type="ECO:0000259" key="1">
    <source>
        <dbReference type="PROSITE" id="PS51186"/>
    </source>
</evidence>
<reference evidence="2 3" key="1">
    <citation type="submission" date="2018-02" db="EMBL/GenBank/DDBJ databases">
        <title>Jeotgalibacillus proteolyticum sp. nov. a protease producing bacterium isolated from ocean sediments of Laizhou Bay.</title>
        <authorList>
            <person name="Li Y."/>
        </authorList>
    </citation>
    <scope>NUCLEOTIDE SEQUENCE [LARGE SCALE GENOMIC DNA]</scope>
    <source>
        <strain evidence="2 3">22-7</strain>
    </source>
</reference>
<name>A0A2S5GCC9_9BACL</name>